<dbReference type="Gene3D" id="1.10.260.40">
    <property type="entry name" value="lambda repressor-like DNA-binding domains"/>
    <property type="match status" value="1"/>
</dbReference>
<reference evidence="2 3" key="1">
    <citation type="submission" date="2019-01" db="EMBL/GenBank/DDBJ databases">
        <title>Genome sequences of Streptomyces and Rhizobium isolates collected from root and soil.</title>
        <authorList>
            <person name="Chhettri S."/>
            <person name="Sevigny J.L."/>
            <person name="Sen A."/>
            <person name="Ennis N."/>
            <person name="Tisa L."/>
        </authorList>
    </citation>
    <scope>NUCLEOTIDE SEQUENCE [LARGE SCALE GENOMIC DNA]</scope>
    <source>
        <strain evidence="2 3">San01</strain>
    </source>
</reference>
<sequence>MSSRKDPDASANVPSFYGAELRFKRELADLTLEQLAEGSFRSVPFLSQIERGERRMPLDLARHVDEKLNTDGFFQRRCEDARKARQSGHAEYFADVAEMEQHADTIEDWAPMIVPGLLQTAAYARAIVKAAMPRASDGEIEKKVAARMKRAELFDAENPPAFWAILDESLIRRRTLPGEGMAELLDHITKVVDATRSILQIVPETAATHPFMMGMTRIMTFSDAPPVVYAESLHSGQLIDYPPIVKQYRGSYDLLRAAALPPEASLALIQAAAEDYRNGQHRH</sequence>
<feature type="domain" description="HTH cro/C1-type" evidence="1">
    <location>
        <begin position="21"/>
        <end position="73"/>
    </location>
</feature>
<keyword evidence="3" id="KW-1185">Reference proteome</keyword>
<dbReference type="OrthoDB" id="2897536at2"/>
<dbReference type="CDD" id="cd00093">
    <property type="entry name" value="HTH_XRE"/>
    <property type="match status" value="1"/>
</dbReference>
<dbReference type="Pfam" id="PF19054">
    <property type="entry name" value="DUF5753"/>
    <property type="match status" value="1"/>
</dbReference>
<comment type="caution">
    <text evidence="2">The sequence shown here is derived from an EMBL/GenBank/DDBJ whole genome shotgun (WGS) entry which is preliminary data.</text>
</comment>
<dbReference type="SUPFAM" id="SSF47413">
    <property type="entry name" value="lambda repressor-like DNA-binding domains"/>
    <property type="match status" value="1"/>
</dbReference>
<dbReference type="InterPro" id="IPR001387">
    <property type="entry name" value="Cro/C1-type_HTH"/>
</dbReference>
<dbReference type="SMART" id="SM00530">
    <property type="entry name" value="HTH_XRE"/>
    <property type="match status" value="1"/>
</dbReference>
<evidence type="ECO:0000313" key="3">
    <source>
        <dbReference type="Proteomes" id="UP000283128"/>
    </source>
</evidence>
<dbReference type="Proteomes" id="UP000283128">
    <property type="component" value="Unassembled WGS sequence"/>
</dbReference>
<dbReference type="EMBL" id="RZYA01000013">
    <property type="protein sequence ID" value="RVU21348.1"/>
    <property type="molecule type" value="Genomic_DNA"/>
</dbReference>
<dbReference type="InterPro" id="IPR043917">
    <property type="entry name" value="DUF5753"/>
</dbReference>
<name>A0A3S2VZE7_9ACTN</name>
<dbReference type="PROSITE" id="PS50943">
    <property type="entry name" value="HTH_CROC1"/>
    <property type="match status" value="1"/>
</dbReference>
<accession>A0A3S2VZE7</accession>
<protein>
    <submittedName>
        <fullName evidence="2">XRE family transcriptional regulator</fullName>
    </submittedName>
</protein>
<proteinExistence type="predicted"/>
<gene>
    <name evidence="2" type="ORF">EOT10_25335</name>
</gene>
<dbReference type="AlphaFoldDB" id="A0A3S2VZE7"/>
<organism evidence="2 3">
    <name type="scientific">Streptomyces antnestii</name>
    <dbReference type="NCBI Taxonomy" id="2494256"/>
    <lineage>
        <taxon>Bacteria</taxon>
        <taxon>Bacillati</taxon>
        <taxon>Actinomycetota</taxon>
        <taxon>Actinomycetes</taxon>
        <taxon>Kitasatosporales</taxon>
        <taxon>Streptomycetaceae</taxon>
        <taxon>Streptomyces</taxon>
    </lineage>
</organism>
<dbReference type="RefSeq" id="WP_127830629.1">
    <property type="nucleotide sequence ID" value="NZ_RZYA01000013.1"/>
</dbReference>
<evidence type="ECO:0000259" key="1">
    <source>
        <dbReference type="PROSITE" id="PS50943"/>
    </source>
</evidence>
<evidence type="ECO:0000313" key="2">
    <source>
        <dbReference type="EMBL" id="RVU21348.1"/>
    </source>
</evidence>
<dbReference type="InterPro" id="IPR010982">
    <property type="entry name" value="Lambda_DNA-bd_dom_sf"/>
</dbReference>
<dbReference type="GO" id="GO:0003677">
    <property type="term" value="F:DNA binding"/>
    <property type="evidence" value="ECO:0007669"/>
    <property type="project" value="InterPro"/>
</dbReference>